<dbReference type="RefSeq" id="WP_125148297.1">
    <property type="nucleotide sequence ID" value="NZ_CAKJVD010000063.1"/>
</dbReference>
<evidence type="ECO:0000259" key="2">
    <source>
        <dbReference type="Pfam" id="PF14319"/>
    </source>
</evidence>
<dbReference type="PANTHER" id="PTHR37023">
    <property type="entry name" value="TRANSPOSASE"/>
    <property type="match status" value="1"/>
</dbReference>
<accession>A0AAD1YGG5</accession>
<dbReference type="InterPro" id="IPR007069">
    <property type="entry name" value="Transposase_32"/>
</dbReference>
<dbReference type="GO" id="GO:0006313">
    <property type="term" value="P:DNA transposition"/>
    <property type="evidence" value="ECO:0007669"/>
    <property type="project" value="InterPro"/>
</dbReference>
<evidence type="ECO:0000313" key="4">
    <source>
        <dbReference type="Proteomes" id="UP001189143"/>
    </source>
</evidence>
<dbReference type="GO" id="GO:0003677">
    <property type="term" value="F:DNA binding"/>
    <property type="evidence" value="ECO:0007669"/>
    <property type="project" value="InterPro"/>
</dbReference>
<dbReference type="Proteomes" id="UP001189143">
    <property type="component" value="Unassembled WGS sequence"/>
</dbReference>
<gene>
    <name evidence="3" type="ORF">CNEO2_190064</name>
</gene>
<feature type="domain" description="Transposase zinc-binding" evidence="2">
    <location>
        <begin position="7"/>
        <end position="96"/>
    </location>
</feature>
<sequence>MVEVQDILMEYGDDYLDNHKITLVQHKAISAIRKCRTSHLGGHVDICDSCGNTQISYNSCRNRHCPKCQTLAKERWIYNQKSNLLNVGYFHVVFTIPDTLNSIIYQNQRQLYTLLFKATSETLSELSSDKKYLGAKLGFTSILHTWGQNLMHHPHIHCIVPGGGLSSTGKWINSRKKFFIPVKVLSRKFRGKFLYYLKQLYYENKLEFHGNQNYLSDESEFEKLLSATYSKEWIVYCKPPFKDAACVVEYLGRYTHRVAISNTRILSIDNGTVTFKWRDYKDKNKYKVMTISADEFIRRFLIHILPSGFMKIRHYGLLGNRNKTAKLNICKQLTNTPILLRHKIPTLELIKEITGRDLSKCPNCGSNKLSRSITFCNSPPTIIKTS</sequence>
<name>A0AAD1YGG5_9CLOT</name>
<dbReference type="AlphaFoldDB" id="A0AAD1YGG5"/>
<dbReference type="NCBIfam" id="NF033538">
    <property type="entry name" value="transpos_IS91"/>
    <property type="match status" value="1"/>
</dbReference>
<dbReference type="EMBL" id="CAMTCP010000110">
    <property type="protein sequence ID" value="CAI3555445.1"/>
    <property type="molecule type" value="Genomic_DNA"/>
</dbReference>
<feature type="domain" description="Transposase IS801/IS1294" evidence="1">
    <location>
        <begin position="138"/>
        <end position="321"/>
    </location>
</feature>
<dbReference type="GO" id="GO:0004803">
    <property type="term" value="F:transposase activity"/>
    <property type="evidence" value="ECO:0007669"/>
    <property type="project" value="InterPro"/>
</dbReference>
<organism evidence="3 4">
    <name type="scientific">Clostridium neonatale</name>
    <dbReference type="NCBI Taxonomy" id="137838"/>
    <lineage>
        <taxon>Bacteria</taxon>
        <taxon>Bacillati</taxon>
        <taxon>Bacillota</taxon>
        <taxon>Clostridia</taxon>
        <taxon>Eubacteriales</taxon>
        <taxon>Clostridiaceae</taxon>
        <taxon>Clostridium</taxon>
    </lineage>
</organism>
<comment type="caution">
    <text evidence="3">The sequence shown here is derived from an EMBL/GenBank/DDBJ whole genome shotgun (WGS) entry which is preliminary data.</text>
</comment>
<proteinExistence type="predicted"/>
<dbReference type="InterPro" id="IPR026889">
    <property type="entry name" value="Zn_Tnp"/>
</dbReference>
<reference evidence="3" key="1">
    <citation type="submission" date="2022-10" db="EMBL/GenBank/DDBJ databases">
        <authorList>
            <person name="Aires J."/>
            <person name="Mesa V."/>
        </authorList>
    </citation>
    <scope>NUCLEOTIDE SEQUENCE</scope>
    <source>
        <strain evidence="3">Clostridium neonatale JD116</strain>
    </source>
</reference>
<evidence type="ECO:0000259" key="1">
    <source>
        <dbReference type="Pfam" id="PF04986"/>
    </source>
</evidence>
<dbReference type="Pfam" id="PF04986">
    <property type="entry name" value="Y2_Tnp"/>
    <property type="match status" value="1"/>
</dbReference>
<protein>
    <submittedName>
        <fullName evidence="3">Transposase</fullName>
    </submittedName>
</protein>
<dbReference type="Pfam" id="PF14319">
    <property type="entry name" value="Zn_Tnp_IS91"/>
    <property type="match status" value="1"/>
</dbReference>
<dbReference type="PANTHER" id="PTHR37023:SF1">
    <property type="entry name" value="ISSOD25 TRANSPOSASE TNPA_ISSOD25"/>
    <property type="match status" value="1"/>
</dbReference>
<dbReference type="GeneID" id="68878023"/>
<dbReference type="InterPro" id="IPR054832">
    <property type="entry name" value="transpos_IS91"/>
</dbReference>
<evidence type="ECO:0000313" key="3">
    <source>
        <dbReference type="EMBL" id="CAI3555445.1"/>
    </source>
</evidence>